<dbReference type="GO" id="GO:0016020">
    <property type="term" value="C:membrane"/>
    <property type="evidence" value="ECO:0007669"/>
    <property type="project" value="UniProtKB-SubCell"/>
</dbReference>
<gene>
    <name evidence="12" type="primary">ZRC1_1</name>
    <name evidence="12" type="ORF">VNI00_001523</name>
</gene>
<keyword evidence="13" id="KW-1185">Reference proteome</keyword>
<protein>
    <submittedName>
        <fullName evidence="12">Zinc resistance conferring protein</fullName>
    </submittedName>
</protein>
<dbReference type="PANTHER" id="PTHR45820">
    <property type="entry name" value="FI23527P1"/>
    <property type="match status" value="1"/>
</dbReference>
<feature type="compositionally biased region" description="Basic and acidic residues" evidence="8">
    <location>
        <begin position="168"/>
        <end position="187"/>
    </location>
</feature>
<name>A0AAW0E4B7_9AGAR</name>
<evidence type="ECO:0000259" key="10">
    <source>
        <dbReference type="Pfam" id="PF01545"/>
    </source>
</evidence>
<evidence type="ECO:0000256" key="1">
    <source>
        <dbReference type="ARBA" id="ARBA00004141"/>
    </source>
</evidence>
<evidence type="ECO:0000256" key="3">
    <source>
        <dbReference type="ARBA" id="ARBA00022448"/>
    </source>
</evidence>
<feature type="compositionally biased region" description="Polar residues" evidence="8">
    <location>
        <begin position="226"/>
        <end position="237"/>
    </location>
</feature>
<comment type="caution">
    <text evidence="12">The sequence shown here is derived from an EMBL/GenBank/DDBJ whole genome shotgun (WGS) entry which is preliminary data.</text>
</comment>
<feature type="transmembrane region" description="Helical" evidence="9">
    <location>
        <begin position="40"/>
        <end position="56"/>
    </location>
</feature>
<feature type="transmembrane region" description="Helical" evidence="9">
    <location>
        <begin position="322"/>
        <end position="339"/>
    </location>
</feature>
<feature type="transmembrane region" description="Helical" evidence="9">
    <location>
        <begin position="287"/>
        <end position="310"/>
    </location>
</feature>
<evidence type="ECO:0000256" key="6">
    <source>
        <dbReference type="ARBA" id="ARBA00022989"/>
    </source>
</evidence>
<feature type="transmembrane region" description="Helical" evidence="9">
    <location>
        <begin position="108"/>
        <end position="132"/>
    </location>
</feature>
<feature type="region of interest" description="Disordered" evidence="8">
    <location>
        <begin position="209"/>
        <end position="251"/>
    </location>
</feature>
<feature type="region of interest" description="Disordered" evidence="8">
    <location>
        <begin position="142"/>
        <end position="191"/>
    </location>
</feature>
<dbReference type="Pfam" id="PF01545">
    <property type="entry name" value="Cation_efflux"/>
    <property type="match status" value="1"/>
</dbReference>
<dbReference type="InterPro" id="IPR058533">
    <property type="entry name" value="Cation_efflux_TM"/>
</dbReference>
<evidence type="ECO:0000256" key="2">
    <source>
        <dbReference type="ARBA" id="ARBA00008873"/>
    </source>
</evidence>
<keyword evidence="6 9" id="KW-1133">Transmembrane helix</keyword>
<evidence type="ECO:0000256" key="8">
    <source>
        <dbReference type="SAM" id="MobiDB-lite"/>
    </source>
</evidence>
<feature type="transmembrane region" description="Helical" evidence="9">
    <location>
        <begin position="12"/>
        <end position="34"/>
    </location>
</feature>
<keyword evidence="5" id="KW-0862">Zinc</keyword>
<comment type="similarity">
    <text evidence="2">Belongs to the cation diffusion facilitator (CDF) transporter (TC 2.A.4) family. SLC30A subfamily.</text>
</comment>
<evidence type="ECO:0000313" key="13">
    <source>
        <dbReference type="Proteomes" id="UP001383192"/>
    </source>
</evidence>
<reference evidence="12 13" key="1">
    <citation type="submission" date="2024-01" db="EMBL/GenBank/DDBJ databases">
        <title>A draft genome for a cacao thread blight-causing isolate of Paramarasmius palmivorus.</title>
        <authorList>
            <person name="Baruah I.K."/>
            <person name="Bukari Y."/>
            <person name="Amoako-Attah I."/>
            <person name="Meinhardt L.W."/>
            <person name="Bailey B.A."/>
            <person name="Cohen S.P."/>
        </authorList>
    </citation>
    <scope>NUCLEOTIDE SEQUENCE [LARGE SCALE GENOMIC DNA]</scope>
    <source>
        <strain evidence="12 13">GH-12</strain>
    </source>
</reference>
<dbReference type="GO" id="GO:0006882">
    <property type="term" value="P:intracellular zinc ion homeostasis"/>
    <property type="evidence" value="ECO:0007669"/>
    <property type="project" value="TreeGrafter"/>
</dbReference>
<dbReference type="AlphaFoldDB" id="A0AAW0E4B7"/>
<dbReference type="GO" id="GO:0005385">
    <property type="term" value="F:zinc ion transmembrane transporter activity"/>
    <property type="evidence" value="ECO:0007669"/>
    <property type="project" value="TreeGrafter"/>
</dbReference>
<evidence type="ECO:0000256" key="9">
    <source>
        <dbReference type="SAM" id="Phobius"/>
    </source>
</evidence>
<keyword evidence="4 9" id="KW-0812">Transmembrane</keyword>
<dbReference type="Gene3D" id="1.20.1510.10">
    <property type="entry name" value="Cation efflux protein transmembrane domain"/>
    <property type="match status" value="2"/>
</dbReference>
<evidence type="ECO:0000313" key="12">
    <source>
        <dbReference type="EMBL" id="KAK7058899.1"/>
    </source>
</evidence>
<dbReference type="NCBIfam" id="TIGR01297">
    <property type="entry name" value="CDF"/>
    <property type="match status" value="1"/>
</dbReference>
<comment type="subcellular location">
    <subcellularLocation>
        <location evidence="1">Membrane</location>
        <topology evidence="1">Multi-pass membrane protein</topology>
    </subcellularLocation>
</comment>
<evidence type="ECO:0000256" key="5">
    <source>
        <dbReference type="ARBA" id="ARBA00022833"/>
    </source>
</evidence>
<dbReference type="InterPro" id="IPR036837">
    <property type="entry name" value="Cation_efflux_CTD_sf"/>
</dbReference>
<dbReference type="InterPro" id="IPR002524">
    <property type="entry name" value="Cation_efflux"/>
</dbReference>
<dbReference type="EMBL" id="JAYKXP010000004">
    <property type="protein sequence ID" value="KAK7058899.1"/>
    <property type="molecule type" value="Genomic_DNA"/>
</dbReference>
<dbReference type="SUPFAM" id="SSF160240">
    <property type="entry name" value="Cation efflux protein cytoplasmic domain-like"/>
    <property type="match status" value="1"/>
</dbReference>
<feature type="transmembrane region" description="Helical" evidence="9">
    <location>
        <begin position="77"/>
        <end position="96"/>
    </location>
</feature>
<evidence type="ECO:0000259" key="11">
    <source>
        <dbReference type="Pfam" id="PF16916"/>
    </source>
</evidence>
<proteinExistence type="inferred from homology"/>
<organism evidence="12 13">
    <name type="scientific">Paramarasmius palmivorus</name>
    <dbReference type="NCBI Taxonomy" id="297713"/>
    <lineage>
        <taxon>Eukaryota</taxon>
        <taxon>Fungi</taxon>
        <taxon>Dikarya</taxon>
        <taxon>Basidiomycota</taxon>
        <taxon>Agaricomycotina</taxon>
        <taxon>Agaricomycetes</taxon>
        <taxon>Agaricomycetidae</taxon>
        <taxon>Agaricales</taxon>
        <taxon>Marasmiineae</taxon>
        <taxon>Marasmiaceae</taxon>
        <taxon>Paramarasmius</taxon>
    </lineage>
</organism>
<feature type="domain" description="Cation efflux protein transmembrane" evidence="10">
    <location>
        <begin position="10"/>
        <end position="347"/>
    </location>
</feature>
<dbReference type="Pfam" id="PF16916">
    <property type="entry name" value="ZT_dimer"/>
    <property type="match status" value="1"/>
</dbReference>
<keyword evidence="3" id="KW-0813">Transport</keyword>
<dbReference type="InterPro" id="IPR027469">
    <property type="entry name" value="Cation_efflux_TMD_sf"/>
</dbReference>
<feature type="compositionally biased region" description="Polar residues" evidence="8">
    <location>
        <begin position="150"/>
        <end position="166"/>
    </location>
</feature>
<dbReference type="SUPFAM" id="SSF161111">
    <property type="entry name" value="Cation efflux protein transmembrane domain-like"/>
    <property type="match status" value="1"/>
</dbReference>
<feature type="domain" description="Cation efflux protein cytoplasmic" evidence="11">
    <location>
        <begin position="352"/>
        <end position="423"/>
    </location>
</feature>
<evidence type="ECO:0000256" key="4">
    <source>
        <dbReference type="ARBA" id="ARBA00022692"/>
    </source>
</evidence>
<sequence length="467" mass="51067">MAISRTARIKILLVIDVLFFFVELIVGYAVGSLALVADSFHMLNDVMSLVVALYAIKLTSENIADSRYSYGWHRAEILAALVNGVFLLALCFSIFLEAMERFFSTPEIANPKLVVIVGSFGLASNIIGLFLFHEHSHSHSHSHTIPEVSITPSSPALTPGSITPTQEIPRRSSELSRASTESRRRSESLSGLYGHPAVTRAFFVQTAEEIASAQSPPPSATHSRHNSTTQLLDTDQPNVAPASPPPETIDESARLLDGDEVVFDEEESENVHVHGHSHSGSMNMRAILLHVLGDALGNVGVIATGLIIWLTTWPFKYYFDPIISLIITMIIFSSALPLVRSASFILLQAVPSTVSLEAVRTSILDVDGVLSVHELHIWQLSETKIVASVHVMASRKHDFMPVAAEIRKVLHHHGIHSSTIQPEYTRLSRAEESLMTSEDASCLLPCPKDQACNPQENSCCPPPPNDV</sequence>
<dbReference type="InterPro" id="IPR027470">
    <property type="entry name" value="Cation_efflux_CTD"/>
</dbReference>
<accession>A0AAW0E4B7</accession>
<keyword evidence="7 9" id="KW-0472">Membrane</keyword>
<evidence type="ECO:0000256" key="7">
    <source>
        <dbReference type="ARBA" id="ARBA00023136"/>
    </source>
</evidence>
<dbReference type="Proteomes" id="UP001383192">
    <property type="component" value="Unassembled WGS sequence"/>
</dbReference>
<dbReference type="PANTHER" id="PTHR45820:SF4">
    <property type="entry name" value="ZINC TRANSPORTER 63C, ISOFORM F"/>
    <property type="match status" value="1"/>
</dbReference>